<dbReference type="Proteomes" id="UP000249264">
    <property type="component" value="Chromosome 1"/>
</dbReference>
<dbReference type="GeneID" id="70784238"/>
<accession>A0A2X4RGJ9</accession>
<feature type="transmembrane region" description="Helical" evidence="2">
    <location>
        <begin position="103"/>
        <end position="120"/>
    </location>
</feature>
<keyword evidence="2" id="KW-0472">Membrane</keyword>
<dbReference type="STRING" id="38301.NX84_02045"/>
<dbReference type="KEGG" id="cmin:NCTC10288_02376"/>
<dbReference type="Proteomes" id="UP000594905">
    <property type="component" value="Chromosome"/>
</dbReference>
<dbReference type="EMBL" id="CP065689">
    <property type="protein sequence ID" value="QPS60127.1"/>
    <property type="molecule type" value="Genomic_DNA"/>
</dbReference>
<keyword evidence="2" id="KW-1133">Transmembrane helix</keyword>
<dbReference type="EMBL" id="LS483460">
    <property type="protein sequence ID" value="SQI01049.1"/>
    <property type="molecule type" value="Genomic_DNA"/>
</dbReference>
<keyword evidence="6" id="KW-1185">Reference proteome</keyword>
<evidence type="ECO:0000313" key="5">
    <source>
        <dbReference type="Proteomes" id="UP000249264"/>
    </source>
</evidence>
<evidence type="ECO:0000256" key="1">
    <source>
        <dbReference type="SAM" id="MobiDB-lite"/>
    </source>
</evidence>
<feature type="transmembrane region" description="Helical" evidence="2">
    <location>
        <begin position="132"/>
        <end position="162"/>
    </location>
</feature>
<organism evidence="4 5">
    <name type="scientific">Corynebacterium minutissimum</name>
    <dbReference type="NCBI Taxonomy" id="38301"/>
    <lineage>
        <taxon>Bacteria</taxon>
        <taxon>Bacillati</taxon>
        <taxon>Actinomycetota</taxon>
        <taxon>Actinomycetes</taxon>
        <taxon>Mycobacteriales</taxon>
        <taxon>Corynebacteriaceae</taxon>
        <taxon>Corynebacterium</taxon>
    </lineage>
</organism>
<reference evidence="3 6" key="2">
    <citation type="submission" date="2020-12" db="EMBL/GenBank/DDBJ databases">
        <title>FDA dAtabase for Regulatory Grade micrObial Sequences (FDA-ARGOS): Supporting development and validation of Infectious Disease Dx tests.</title>
        <authorList>
            <person name="Sproer C."/>
            <person name="Gronow S."/>
            <person name="Severitt S."/>
            <person name="Schroder I."/>
            <person name="Tallon L."/>
            <person name="Sadzewicz L."/>
            <person name="Zhao X."/>
            <person name="Boylan J."/>
            <person name="Ott S."/>
            <person name="Bowen H."/>
            <person name="Vavikolanu K."/>
            <person name="Mehta A."/>
            <person name="Aluvathingal J."/>
            <person name="Nadendla S."/>
            <person name="Lowell S."/>
            <person name="Myers T."/>
            <person name="Yan Y."/>
            <person name="Sichtig H."/>
        </authorList>
    </citation>
    <scope>NUCLEOTIDE SEQUENCE [LARGE SCALE GENOMIC DNA]</scope>
    <source>
        <strain evidence="3 6">FDAARGOS_894</strain>
    </source>
</reference>
<evidence type="ECO:0000313" key="4">
    <source>
        <dbReference type="EMBL" id="SQI01049.1"/>
    </source>
</evidence>
<dbReference type="AlphaFoldDB" id="A0A2X4RGJ9"/>
<evidence type="ECO:0000313" key="6">
    <source>
        <dbReference type="Proteomes" id="UP000594905"/>
    </source>
</evidence>
<dbReference type="OrthoDB" id="4425327at2"/>
<feature type="compositionally biased region" description="Pro residues" evidence="1">
    <location>
        <begin position="7"/>
        <end position="25"/>
    </location>
</feature>
<gene>
    <name evidence="3" type="ORF">I6G51_02665</name>
    <name evidence="4" type="ORF">NCTC10288_02376</name>
</gene>
<proteinExistence type="predicted"/>
<feature type="region of interest" description="Disordered" evidence="1">
    <location>
        <begin position="1"/>
        <end position="27"/>
    </location>
</feature>
<reference evidence="4 5" key="1">
    <citation type="submission" date="2018-06" db="EMBL/GenBank/DDBJ databases">
        <authorList>
            <consortium name="Pathogen Informatics"/>
            <person name="Doyle S."/>
        </authorList>
    </citation>
    <scope>NUCLEOTIDE SEQUENCE [LARGE SCALE GENOMIC DNA]</scope>
    <source>
        <strain evidence="4 5">NCTC10288</strain>
    </source>
</reference>
<evidence type="ECO:0000313" key="3">
    <source>
        <dbReference type="EMBL" id="QPS60127.1"/>
    </source>
</evidence>
<dbReference type="RefSeq" id="WP_039673199.1">
    <property type="nucleotide sequence ID" value="NZ_CP065689.1"/>
</dbReference>
<sequence>MTFGTPQPGPLQPGHQPPAPAPTPAGPNAVQDYRYGHVTDAARESRRAADMKAQWAPWPLKVAAVIELFICAYAVFNICKLVAFENSPEAVTRTEQLSTEFGVLLGVLVLLVCVLTTYVLHAQQSARIALTAISAVLVLLIPVSSVMPVSIASAVVIVLLWLPVNRQWFGGAKT</sequence>
<keyword evidence="2" id="KW-0812">Transmembrane</keyword>
<name>A0A2X4RGJ9_9CORY</name>
<evidence type="ECO:0000256" key="2">
    <source>
        <dbReference type="SAM" id="Phobius"/>
    </source>
</evidence>
<protein>
    <submittedName>
        <fullName evidence="4">Uncharacterized protein</fullName>
    </submittedName>
</protein>
<feature type="transmembrane region" description="Helical" evidence="2">
    <location>
        <begin position="62"/>
        <end position="83"/>
    </location>
</feature>